<evidence type="ECO:0000256" key="4">
    <source>
        <dbReference type="ARBA" id="ARBA00022840"/>
    </source>
</evidence>
<protein>
    <submittedName>
        <fullName evidence="8">Serine/threonine-protein kinase</fullName>
        <ecNumber evidence="8">2.7.11.1</ecNumber>
    </submittedName>
</protein>
<evidence type="ECO:0000256" key="5">
    <source>
        <dbReference type="PROSITE-ProRule" id="PRU10141"/>
    </source>
</evidence>
<sequence length="636" mass="67302">MSIPTIPMRPKKLGRYNLIRVLGKGAMGLVYEGRDPHLDRRVAIKTIQVENLSVEAAMEYEQRFRTEARSAARLQHPNIVSVYDAGRDGDIAFLVMEFIQGSDLKHHLDQGEVYTLGQTLAIMGDLLSALDYAHWQNIVHRDIKPANLLIEAGGRVKLADFGVARIQDSGEATRTQGSLVGTLKYMSPEQVQGRSIDARADLFAAGIVLYQLLTGQRPFDGANDFAIIQQIIGHSPAPPSSVNPQLPPAVDAVLARALAKSREQRFADAQEFATALRAATTEVSESTLVLPVATPGSAHATWSATRRSGEAQVGALPGGSTAVPTVTQELELVYWKDIKDSADSEDIQGFLARFPAGIYAGLARRRLKTIGALAGEGADSGSHSGPETVIMPRSVSGEERTVLMPGSAGAGMLAALPEPPGHAWMPPEEGAEGSAGKRPSLERTLPLPVAPAAASRDAKVSVSATRPQPSSRPWGWALAGIVGVVLMAGAGMGLKRLSRPGTPLAAPFAVPAAASSAGLETGPAEALPPLASAPPAPDPAASKPPEPVAARKSAPDQDRPARRAQAGVAAGAAMPRHFEHAVSAAAHPRQACESRMLIAFQICMAEQCAKPAFAHHPVCVERRAMEQRRRDAEISR</sequence>
<evidence type="ECO:0000256" key="2">
    <source>
        <dbReference type="ARBA" id="ARBA00022741"/>
    </source>
</evidence>
<dbReference type="InterPro" id="IPR017441">
    <property type="entry name" value="Protein_kinase_ATP_BS"/>
</dbReference>
<feature type="binding site" evidence="5">
    <location>
        <position position="45"/>
    </location>
    <ligand>
        <name>ATP</name>
        <dbReference type="ChEBI" id="CHEBI:30616"/>
    </ligand>
</feature>
<keyword evidence="9" id="KW-1185">Reference proteome</keyword>
<feature type="compositionally biased region" description="Pro residues" evidence="6">
    <location>
        <begin position="531"/>
        <end position="547"/>
    </location>
</feature>
<dbReference type="SUPFAM" id="SSF56112">
    <property type="entry name" value="Protein kinase-like (PK-like)"/>
    <property type="match status" value="1"/>
</dbReference>
<feature type="region of interest" description="Disordered" evidence="6">
    <location>
        <begin position="519"/>
        <end position="572"/>
    </location>
</feature>
<dbReference type="CDD" id="cd14014">
    <property type="entry name" value="STKc_PknB_like"/>
    <property type="match status" value="1"/>
</dbReference>
<accession>A0ABW0QCE1</accession>
<evidence type="ECO:0000256" key="1">
    <source>
        <dbReference type="ARBA" id="ARBA00022679"/>
    </source>
</evidence>
<dbReference type="EC" id="2.7.11.1" evidence="8"/>
<dbReference type="Proteomes" id="UP001596084">
    <property type="component" value="Unassembled WGS sequence"/>
</dbReference>
<organism evidence="8 9">
    <name type="scientific">Polaromonas jejuensis</name>
    <dbReference type="NCBI Taxonomy" id="457502"/>
    <lineage>
        <taxon>Bacteria</taxon>
        <taxon>Pseudomonadati</taxon>
        <taxon>Pseudomonadota</taxon>
        <taxon>Betaproteobacteria</taxon>
        <taxon>Burkholderiales</taxon>
        <taxon>Comamonadaceae</taxon>
        <taxon>Polaromonas</taxon>
    </lineage>
</organism>
<dbReference type="Gene3D" id="1.10.510.10">
    <property type="entry name" value="Transferase(Phosphotransferase) domain 1"/>
    <property type="match status" value="1"/>
</dbReference>
<name>A0ABW0QCE1_9BURK</name>
<dbReference type="PANTHER" id="PTHR43289">
    <property type="entry name" value="MITOGEN-ACTIVATED PROTEIN KINASE KINASE KINASE 20-RELATED"/>
    <property type="match status" value="1"/>
</dbReference>
<feature type="region of interest" description="Disordered" evidence="6">
    <location>
        <begin position="420"/>
        <end position="442"/>
    </location>
</feature>
<dbReference type="InterPro" id="IPR011009">
    <property type="entry name" value="Kinase-like_dom_sf"/>
</dbReference>
<evidence type="ECO:0000256" key="3">
    <source>
        <dbReference type="ARBA" id="ARBA00022777"/>
    </source>
</evidence>
<evidence type="ECO:0000256" key="6">
    <source>
        <dbReference type="SAM" id="MobiDB-lite"/>
    </source>
</evidence>
<evidence type="ECO:0000259" key="7">
    <source>
        <dbReference type="PROSITE" id="PS50011"/>
    </source>
</evidence>
<keyword evidence="3 8" id="KW-0418">Kinase</keyword>
<dbReference type="PROSITE" id="PS50011">
    <property type="entry name" value="PROTEIN_KINASE_DOM"/>
    <property type="match status" value="1"/>
</dbReference>
<dbReference type="EMBL" id="JBHSMX010000011">
    <property type="protein sequence ID" value="MFC5520374.1"/>
    <property type="molecule type" value="Genomic_DNA"/>
</dbReference>
<feature type="domain" description="Protein kinase" evidence="7">
    <location>
        <begin position="16"/>
        <end position="277"/>
    </location>
</feature>
<feature type="compositionally biased region" description="Low complexity" evidence="6">
    <location>
        <begin position="519"/>
        <end position="530"/>
    </location>
</feature>
<dbReference type="Gene3D" id="3.30.200.20">
    <property type="entry name" value="Phosphorylase Kinase, domain 1"/>
    <property type="match status" value="1"/>
</dbReference>
<dbReference type="GO" id="GO:0004674">
    <property type="term" value="F:protein serine/threonine kinase activity"/>
    <property type="evidence" value="ECO:0007669"/>
    <property type="project" value="UniProtKB-EC"/>
</dbReference>
<dbReference type="Pfam" id="PF00069">
    <property type="entry name" value="Pkinase"/>
    <property type="match status" value="1"/>
</dbReference>
<keyword evidence="4 5" id="KW-0067">ATP-binding</keyword>
<feature type="compositionally biased region" description="Low complexity" evidence="6">
    <location>
        <begin position="563"/>
        <end position="572"/>
    </location>
</feature>
<dbReference type="PROSITE" id="PS00108">
    <property type="entry name" value="PROTEIN_KINASE_ST"/>
    <property type="match status" value="1"/>
</dbReference>
<dbReference type="PANTHER" id="PTHR43289:SF6">
    <property type="entry name" value="SERINE_THREONINE-PROTEIN KINASE NEKL-3"/>
    <property type="match status" value="1"/>
</dbReference>
<reference evidence="9" key="1">
    <citation type="journal article" date="2019" name="Int. J. Syst. Evol. Microbiol.">
        <title>The Global Catalogue of Microorganisms (GCM) 10K type strain sequencing project: providing services to taxonomists for standard genome sequencing and annotation.</title>
        <authorList>
            <consortium name="The Broad Institute Genomics Platform"/>
            <consortium name="The Broad Institute Genome Sequencing Center for Infectious Disease"/>
            <person name="Wu L."/>
            <person name="Ma J."/>
        </authorList>
    </citation>
    <scope>NUCLEOTIDE SEQUENCE [LARGE SCALE GENOMIC DNA]</scope>
    <source>
        <strain evidence="9">CGMCC 4.7277</strain>
    </source>
</reference>
<evidence type="ECO:0000313" key="9">
    <source>
        <dbReference type="Proteomes" id="UP001596084"/>
    </source>
</evidence>
<dbReference type="SMART" id="SM00220">
    <property type="entry name" value="S_TKc"/>
    <property type="match status" value="1"/>
</dbReference>
<proteinExistence type="predicted"/>
<keyword evidence="2 5" id="KW-0547">Nucleotide-binding</keyword>
<dbReference type="InterPro" id="IPR008271">
    <property type="entry name" value="Ser/Thr_kinase_AS"/>
</dbReference>
<keyword evidence="1 8" id="KW-0808">Transferase</keyword>
<gene>
    <name evidence="8" type="ORF">ACFPP7_05535</name>
</gene>
<evidence type="ECO:0000313" key="8">
    <source>
        <dbReference type="EMBL" id="MFC5520374.1"/>
    </source>
</evidence>
<dbReference type="InterPro" id="IPR000719">
    <property type="entry name" value="Prot_kinase_dom"/>
</dbReference>
<comment type="caution">
    <text evidence="8">The sequence shown here is derived from an EMBL/GenBank/DDBJ whole genome shotgun (WGS) entry which is preliminary data.</text>
</comment>
<dbReference type="PROSITE" id="PS00107">
    <property type="entry name" value="PROTEIN_KINASE_ATP"/>
    <property type="match status" value="1"/>
</dbReference>